<reference evidence="4" key="2">
    <citation type="journal article" date="2023" name="Microbiol Resour">
        <title>Decontamination and Annotation of the Draft Genome Sequence of the Oomycete Lagenidium giganteum ARSEF 373.</title>
        <authorList>
            <person name="Morgan W.R."/>
            <person name="Tartar A."/>
        </authorList>
    </citation>
    <scope>NUCLEOTIDE SEQUENCE</scope>
    <source>
        <strain evidence="4">ARSEF 373</strain>
    </source>
</reference>
<evidence type="ECO:0000259" key="3">
    <source>
        <dbReference type="PROSITE" id="PS50013"/>
    </source>
</evidence>
<dbReference type="EMBL" id="DAKRPA010000099">
    <property type="protein sequence ID" value="DAZ98697.1"/>
    <property type="molecule type" value="Genomic_DNA"/>
</dbReference>
<evidence type="ECO:0000313" key="4">
    <source>
        <dbReference type="EMBL" id="DAZ98697.1"/>
    </source>
</evidence>
<feature type="domain" description="Chromo" evidence="3">
    <location>
        <begin position="213"/>
        <end position="277"/>
    </location>
</feature>
<evidence type="ECO:0000256" key="2">
    <source>
        <dbReference type="ARBA" id="ARBA00023242"/>
    </source>
</evidence>
<dbReference type="SMART" id="SM00298">
    <property type="entry name" value="CHROMO"/>
    <property type="match status" value="1"/>
</dbReference>
<dbReference type="InterPro" id="IPR023780">
    <property type="entry name" value="Chromo_domain"/>
</dbReference>
<dbReference type="Gene3D" id="2.40.50.40">
    <property type="match status" value="1"/>
</dbReference>
<accession>A0AAV2YZY5</accession>
<dbReference type="AlphaFoldDB" id="A0AAV2YZY5"/>
<evidence type="ECO:0000256" key="1">
    <source>
        <dbReference type="ARBA" id="ARBA00004123"/>
    </source>
</evidence>
<dbReference type="SUPFAM" id="SSF54160">
    <property type="entry name" value="Chromo domain-like"/>
    <property type="match status" value="1"/>
</dbReference>
<dbReference type="PANTHER" id="PTHR22812">
    <property type="entry name" value="CHROMOBOX PROTEIN"/>
    <property type="match status" value="1"/>
</dbReference>
<dbReference type="InterPro" id="IPR000953">
    <property type="entry name" value="Chromo/chromo_shadow_dom"/>
</dbReference>
<name>A0AAV2YZY5_9STRA</name>
<reference evidence="4" key="1">
    <citation type="submission" date="2022-11" db="EMBL/GenBank/DDBJ databases">
        <authorList>
            <person name="Morgan W.R."/>
            <person name="Tartar A."/>
        </authorList>
    </citation>
    <scope>NUCLEOTIDE SEQUENCE</scope>
    <source>
        <strain evidence="4">ARSEF 373</strain>
    </source>
</reference>
<protein>
    <recommendedName>
        <fullName evidence="3">Chromo domain-containing protein</fullName>
    </recommendedName>
</protein>
<dbReference type="Pfam" id="PF00385">
    <property type="entry name" value="Chromo"/>
    <property type="match status" value="1"/>
</dbReference>
<keyword evidence="5" id="KW-1185">Reference proteome</keyword>
<organism evidence="4 5">
    <name type="scientific">Lagenidium giganteum</name>
    <dbReference type="NCBI Taxonomy" id="4803"/>
    <lineage>
        <taxon>Eukaryota</taxon>
        <taxon>Sar</taxon>
        <taxon>Stramenopiles</taxon>
        <taxon>Oomycota</taxon>
        <taxon>Peronosporomycetes</taxon>
        <taxon>Pythiales</taxon>
        <taxon>Pythiaceae</taxon>
    </lineage>
</organism>
<comment type="subcellular location">
    <subcellularLocation>
        <location evidence="1">Nucleus</location>
    </subcellularLocation>
</comment>
<dbReference type="InterPro" id="IPR051219">
    <property type="entry name" value="Heterochromatin_chromo-domain"/>
</dbReference>
<dbReference type="InterPro" id="IPR023779">
    <property type="entry name" value="Chromodomain_CS"/>
</dbReference>
<dbReference type="PROSITE" id="PS50013">
    <property type="entry name" value="CHROMO_2"/>
    <property type="match status" value="1"/>
</dbReference>
<proteinExistence type="predicted"/>
<dbReference type="Proteomes" id="UP001146120">
    <property type="component" value="Unassembled WGS sequence"/>
</dbReference>
<comment type="caution">
    <text evidence="4">The sequence shown here is derived from an EMBL/GenBank/DDBJ whole genome shotgun (WGS) entry which is preliminary data.</text>
</comment>
<dbReference type="GO" id="GO:0005634">
    <property type="term" value="C:nucleus"/>
    <property type="evidence" value="ECO:0007669"/>
    <property type="project" value="UniProtKB-SubCell"/>
</dbReference>
<sequence>MHTVKLFVSDPNQRDWDEVAERLMFALNTSHDFTRRETPFFLIHGWDPRSTVEACLPGVEPPNRALAASDWRRQIQIHYRQVRKWALEFQEKLKQQRADAHNASVAQSPRPLDGQFLQAGDLVWVYIDKLAHLWHAPFRIERQASAFSYELLAQGCSYRFYPVVHVSRLKPVRSYPGRPTLRVPGLDQSTLIDFDANLLPVDSFVPSHASVEYEVESILAVRWTRSSRHGRGIREYLVRWLGYSQSHASWETEDHLNCPSLINEFEAKRRSYNRFQSAFVTDEAPASLESSH</sequence>
<keyword evidence="2" id="KW-0539">Nucleus</keyword>
<dbReference type="PROSITE" id="PS00598">
    <property type="entry name" value="CHROMO_1"/>
    <property type="match status" value="1"/>
</dbReference>
<dbReference type="CDD" id="cd00024">
    <property type="entry name" value="CD_CSD"/>
    <property type="match status" value="1"/>
</dbReference>
<gene>
    <name evidence="4" type="ORF">N0F65_006729</name>
</gene>
<dbReference type="InterPro" id="IPR016197">
    <property type="entry name" value="Chromo-like_dom_sf"/>
</dbReference>
<evidence type="ECO:0000313" key="5">
    <source>
        <dbReference type="Proteomes" id="UP001146120"/>
    </source>
</evidence>